<evidence type="ECO:0000259" key="5">
    <source>
        <dbReference type="Pfam" id="PF10447"/>
    </source>
</evidence>
<evidence type="ECO:0000313" key="8">
    <source>
        <dbReference type="Proteomes" id="UP000694255"/>
    </source>
</evidence>
<dbReference type="GO" id="GO:0000176">
    <property type="term" value="C:nuclear exosome (RNase complex)"/>
    <property type="evidence" value="ECO:0007669"/>
    <property type="project" value="TreeGrafter"/>
</dbReference>
<keyword evidence="8" id="KW-1185">Reference proteome</keyword>
<evidence type="ECO:0000256" key="2">
    <source>
        <dbReference type="ARBA" id="ARBA00022490"/>
    </source>
</evidence>
<name>A0A8J5QHI7_9ASCO</name>
<dbReference type="OrthoDB" id="440760at2759"/>
<dbReference type="GO" id="GO:0006396">
    <property type="term" value="P:RNA processing"/>
    <property type="evidence" value="ECO:0007669"/>
    <property type="project" value="InterPro"/>
</dbReference>
<comment type="caution">
    <text evidence="7">The sequence shown here is derived from an EMBL/GenBank/DDBJ whole genome shotgun (WGS) entry which is preliminary data.</text>
</comment>
<dbReference type="InterPro" id="IPR048626">
    <property type="entry name" value="CSL4_N"/>
</dbReference>
<evidence type="ECO:0000259" key="6">
    <source>
        <dbReference type="Pfam" id="PF21551"/>
    </source>
</evidence>
<evidence type="ECO:0000256" key="1">
    <source>
        <dbReference type="ARBA" id="ARBA00004604"/>
    </source>
</evidence>
<evidence type="ECO:0000256" key="4">
    <source>
        <dbReference type="SAM" id="MobiDB-lite"/>
    </source>
</evidence>
<dbReference type="Pfam" id="PF10447">
    <property type="entry name" value="EXOSC1"/>
    <property type="match status" value="1"/>
</dbReference>
<dbReference type="GeneID" id="73471993"/>
<organism evidence="7 8">
    <name type="scientific">[Candida] subhashii</name>
    <dbReference type="NCBI Taxonomy" id="561895"/>
    <lineage>
        <taxon>Eukaryota</taxon>
        <taxon>Fungi</taxon>
        <taxon>Dikarya</taxon>
        <taxon>Ascomycota</taxon>
        <taxon>Saccharomycotina</taxon>
        <taxon>Pichiomycetes</taxon>
        <taxon>Debaryomycetaceae</taxon>
        <taxon>Spathaspora</taxon>
    </lineage>
</organism>
<dbReference type="RefSeq" id="XP_049261534.1">
    <property type="nucleotide sequence ID" value="XM_049409233.1"/>
</dbReference>
<evidence type="ECO:0000256" key="3">
    <source>
        <dbReference type="ARBA" id="ARBA00022835"/>
    </source>
</evidence>
<sequence length="289" mass="31132">MSQKVIPGQYISLVYKLDESTNKPIKYIPGKGTTISNIETQGKSIPVIVATIIGTVHISDLKKLPHPEPQDGEATPEKPPIKEEEEIQTKCISVISPNATITEDLSNPQSISINLPKENDIVLVKVLRISSKQVYCEIIAVESKGPILADSGIGSTGTLAHQSIPPGGNSQHLFNLSTIASANSGPNAQIGDLGENFRGVIRSQDIRATERDKVKVVECFKPGDIVRAMIISLGDGNNYYLSTARNDLGVVFAKSCGGAGGLMYPVDWMHMIDVKTGLVEMRKNANPFV</sequence>
<dbReference type="GO" id="GO:0005737">
    <property type="term" value="C:cytoplasm"/>
    <property type="evidence" value="ECO:0007669"/>
    <property type="project" value="TreeGrafter"/>
</dbReference>
<comment type="subcellular location">
    <subcellularLocation>
        <location evidence="1">Nucleus</location>
        <location evidence="1">Nucleolus</location>
    </subcellularLocation>
</comment>
<dbReference type="AlphaFoldDB" id="A0A8J5QHI7"/>
<dbReference type="GO" id="GO:0005730">
    <property type="term" value="C:nucleolus"/>
    <property type="evidence" value="ECO:0007669"/>
    <property type="project" value="UniProtKB-SubCell"/>
</dbReference>
<dbReference type="PANTHER" id="PTHR12686:SF8">
    <property type="entry name" value="EXOSOME COMPLEX COMPONENT CSL4"/>
    <property type="match status" value="1"/>
</dbReference>
<dbReference type="PANTHER" id="PTHR12686">
    <property type="entry name" value="3'-5' EXORIBONUCLEASE CSL4-RELATED"/>
    <property type="match status" value="1"/>
</dbReference>
<feature type="region of interest" description="Disordered" evidence="4">
    <location>
        <begin position="62"/>
        <end position="83"/>
    </location>
</feature>
<accession>A0A8J5QHI7</accession>
<feature type="domain" description="Exosome complex component CSL4 N-terminal" evidence="6">
    <location>
        <begin position="7"/>
        <end position="59"/>
    </location>
</feature>
<keyword evidence="2" id="KW-0963">Cytoplasm</keyword>
<proteinExistence type="predicted"/>
<keyword evidence="3" id="KW-0271">Exosome</keyword>
<dbReference type="InterPro" id="IPR039771">
    <property type="entry name" value="Csl4"/>
</dbReference>
<reference evidence="7 8" key="1">
    <citation type="journal article" date="2021" name="DNA Res.">
        <title>Genome analysis of Candida subhashii reveals its hybrid nature and dual mitochondrial genome conformations.</title>
        <authorList>
            <person name="Mixao V."/>
            <person name="Hegedusova E."/>
            <person name="Saus E."/>
            <person name="Pryszcz L.P."/>
            <person name="Cillingova A."/>
            <person name="Nosek J."/>
            <person name="Gabaldon T."/>
        </authorList>
    </citation>
    <scope>NUCLEOTIDE SEQUENCE [LARGE SCALE GENOMIC DNA]</scope>
    <source>
        <strain evidence="7 8">CBS 10753</strain>
    </source>
</reference>
<dbReference type="Proteomes" id="UP000694255">
    <property type="component" value="Unassembled WGS sequence"/>
</dbReference>
<evidence type="ECO:0000313" key="7">
    <source>
        <dbReference type="EMBL" id="KAG7661301.1"/>
    </source>
</evidence>
<dbReference type="EMBL" id="JAGSYN010000222">
    <property type="protein sequence ID" value="KAG7661301.1"/>
    <property type="molecule type" value="Genomic_DNA"/>
</dbReference>
<dbReference type="GO" id="GO:0003723">
    <property type="term" value="F:RNA binding"/>
    <property type="evidence" value="ECO:0007669"/>
    <property type="project" value="InterPro"/>
</dbReference>
<gene>
    <name evidence="7" type="ORF">J8A68_005193</name>
</gene>
<feature type="domain" description="Exosome complex component CSL4 C-terminal" evidence="5">
    <location>
        <begin position="115"/>
        <end position="233"/>
    </location>
</feature>
<feature type="compositionally biased region" description="Basic and acidic residues" evidence="4">
    <location>
        <begin position="62"/>
        <end position="82"/>
    </location>
</feature>
<dbReference type="Pfam" id="PF21551">
    <property type="entry name" value="CSL4_N"/>
    <property type="match status" value="1"/>
</dbReference>
<dbReference type="InterPro" id="IPR019495">
    <property type="entry name" value="EXOSC1_C"/>
</dbReference>
<protein>
    <submittedName>
        <fullName evidence="7">CSL4</fullName>
    </submittedName>
</protein>